<feature type="non-terminal residue" evidence="2">
    <location>
        <position position="1"/>
    </location>
</feature>
<accession>A0A8S4QJT3</accession>
<reference evidence="2" key="1">
    <citation type="submission" date="2022-03" db="EMBL/GenBank/DDBJ databases">
        <authorList>
            <person name="Lindestad O."/>
        </authorList>
    </citation>
    <scope>NUCLEOTIDE SEQUENCE</scope>
</reference>
<comment type="caution">
    <text evidence="2">The sequence shown here is derived from an EMBL/GenBank/DDBJ whole genome shotgun (WGS) entry which is preliminary data.</text>
</comment>
<feature type="region of interest" description="Disordered" evidence="1">
    <location>
        <begin position="1"/>
        <end position="36"/>
    </location>
</feature>
<protein>
    <submittedName>
        <fullName evidence="2">Jg12122 protein</fullName>
    </submittedName>
</protein>
<dbReference type="EMBL" id="CAKXAJ010009251">
    <property type="protein sequence ID" value="CAH2211110.1"/>
    <property type="molecule type" value="Genomic_DNA"/>
</dbReference>
<evidence type="ECO:0000256" key="1">
    <source>
        <dbReference type="SAM" id="MobiDB-lite"/>
    </source>
</evidence>
<evidence type="ECO:0000313" key="3">
    <source>
        <dbReference type="Proteomes" id="UP000838756"/>
    </source>
</evidence>
<name>A0A8S4QJT3_9NEOP</name>
<organism evidence="2 3">
    <name type="scientific">Pararge aegeria aegeria</name>
    <dbReference type="NCBI Taxonomy" id="348720"/>
    <lineage>
        <taxon>Eukaryota</taxon>
        <taxon>Metazoa</taxon>
        <taxon>Ecdysozoa</taxon>
        <taxon>Arthropoda</taxon>
        <taxon>Hexapoda</taxon>
        <taxon>Insecta</taxon>
        <taxon>Pterygota</taxon>
        <taxon>Neoptera</taxon>
        <taxon>Endopterygota</taxon>
        <taxon>Lepidoptera</taxon>
        <taxon>Glossata</taxon>
        <taxon>Ditrysia</taxon>
        <taxon>Papilionoidea</taxon>
        <taxon>Nymphalidae</taxon>
        <taxon>Satyrinae</taxon>
        <taxon>Satyrini</taxon>
        <taxon>Parargina</taxon>
        <taxon>Pararge</taxon>
    </lineage>
</organism>
<dbReference type="Proteomes" id="UP000838756">
    <property type="component" value="Unassembled WGS sequence"/>
</dbReference>
<dbReference type="AlphaFoldDB" id="A0A8S4QJT3"/>
<sequence length="36" mass="4077">NQVRPTSRCCKNSPQIHASGRQNQDVISRLLQPTDK</sequence>
<evidence type="ECO:0000313" key="2">
    <source>
        <dbReference type="EMBL" id="CAH2211110.1"/>
    </source>
</evidence>
<feature type="compositionally biased region" description="Polar residues" evidence="1">
    <location>
        <begin position="1"/>
        <end position="26"/>
    </location>
</feature>
<keyword evidence="3" id="KW-1185">Reference proteome</keyword>
<proteinExistence type="predicted"/>
<gene>
    <name evidence="2" type="primary">jg12122</name>
    <name evidence="2" type="ORF">PAEG_LOCUS2947</name>
</gene>